<feature type="compositionally biased region" description="Basic and acidic residues" evidence="1">
    <location>
        <begin position="163"/>
        <end position="180"/>
    </location>
</feature>
<accession>A0A9P7YFS2</accession>
<evidence type="ECO:0000313" key="2">
    <source>
        <dbReference type="EMBL" id="KAG9232235.1"/>
    </source>
</evidence>
<proteinExistence type="predicted"/>
<reference evidence="2" key="1">
    <citation type="journal article" date="2021" name="IMA Fungus">
        <title>Genomic characterization of three marine fungi, including Emericellopsis atlantica sp. nov. with signatures of a generalist lifestyle and marine biomass degradation.</title>
        <authorList>
            <person name="Hagestad O.C."/>
            <person name="Hou L."/>
            <person name="Andersen J.H."/>
            <person name="Hansen E.H."/>
            <person name="Altermark B."/>
            <person name="Li C."/>
            <person name="Kuhnert E."/>
            <person name="Cox R.J."/>
            <person name="Crous P.W."/>
            <person name="Spatafora J.W."/>
            <person name="Lail K."/>
            <person name="Amirebrahimi M."/>
            <person name="Lipzen A."/>
            <person name="Pangilinan J."/>
            <person name="Andreopoulos W."/>
            <person name="Hayes R.D."/>
            <person name="Ng V."/>
            <person name="Grigoriev I.V."/>
            <person name="Jackson S.A."/>
            <person name="Sutton T.D.S."/>
            <person name="Dobson A.D.W."/>
            <person name="Rama T."/>
        </authorList>
    </citation>
    <scope>NUCLEOTIDE SEQUENCE</scope>
    <source>
        <strain evidence="2">TRa018bII</strain>
    </source>
</reference>
<name>A0A9P7YFS2_9HELO</name>
<sequence>MSTPKVVTGKPSILFDSRPEQQETYIGSYYSALKGQLYTALTGNVTPFHPPGQLRLIWWTVDGKRGMKDYDLHKHAMVRENFYELDGMKDVKRVVIMGYAGQNPFMLGEEEMYGKSGNGWKEESEAEVRARKKVAREKMDNAQEGRTGKLIDIEDVIEQSDKAEQQKLREAREKKWKDSDGLMSGEMV</sequence>
<comment type="caution">
    <text evidence="2">The sequence shown here is derived from an EMBL/GenBank/DDBJ whole genome shotgun (WGS) entry which is preliminary data.</text>
</comment>
<keyword evidence="3" id="KW-1185">Reference proteome</keyword>
<dbReference type="EMBL" id="MU251559">
    <property type="protein sequence ID" value="KAG9232235.1"/>
    <property type="molecule type" value="Genomic_DNA"/>
</dbReference>
<gene>
    <name evidence="2" type="ORF">BJ875DRAFT_467456</name>
</gene>
<dbReference type="Proteomes" id="UP000824998">
    <property type="component" value="Unassembled WGS sequence"/>
</dbReference>
<evidence type="ECO:0000313" key="3">
    <source>
        <dbReference type="Proteomes" id="UP000824998"/>
    </source>
</evidence>
<organism evidence="2 3">
    <name type="scientific">Amylocarpus encephaloides</name>
    <dbReference type="NCBI Taxonomy" id="45428"/>
    <lineage>
        <taxon>Eukaryota</taxon>
        <taxon>Fungi</taxon>
        <taxon>Dikarya</taxon>
        <taxon>Ascomycota</taxon>
        <taxon>Pezizomycotina</taxon>
        <taxon>Leotiomycetes</taxon>
        <taxon>Helotiales</taxon>
        <taxon>Helotiales incertae sedis</taxon>
        <taxon>Amylocarpus</taxon>
    </lineage>
</organism>
<feature type="region of interest" description="Disordered" evidence="1">
    <location>
        <begin position="163"/>
        <end position="188"/>
    </location>
</feature>
<dbReference type="OrthoDB" id="3589080at2759"/>
<evidence type="ECO:0000256" key="1">
    <source>
        <dbReference type="SAM" id="MobiDB-lite"/>
    </source>
</evidence>
<protein>
    <submittedName>
        <fullName evidence="2">Uncharacterized protein</fullName>
    </submittedName>
</protein>
<dbReference type="AlphaFoldDB" id="A0A9P7YFS2"/>